<gene>
    <name evidence="11" type="ORF">OQG81_11740</name>
    <name evidence="10" type="ORF">OQH01_10800</name>
</gene>
<dbReference type="PROSITE" id="PS50522">
    <property type="entry name" value="RDRP_PHAGE"/>
    <property type="match status" value="1"/>
</dbReference>
<dbReference type="PANTHER" id="PTHR46383:SF1">
    <property type="entry name" value="ASPARTATE AMINOTRANSFERASE"/>
    <property type="match status" value="1"/>
</dbReference>
<dbReference type="AlphaFoldDB" id="A0A1C3SMD6"/>
<evidence type="ECO:0000256" key="4">
    <source>
        <dbReference type="ARBA" id="ARBA00022679"/>
    </source>
</evidence>
<dbReference type="EMBL" id="JAPHJC010000082">
    <property type="protein sequence ID" value="MCW8678946.1"/>
    <property type="molecule type" value="Genomic_DNA"/>
</dbReference>
<evidence type="ECO:0000256" key="2">
    <source>
        <dbReference type="ARBA" id="ARBA00007441"/>
    </source>
</evidence>
<reference evidence="13" key="4">
    <citation type="submission" date="2023-07" db="EMBL/GenBank/DDBJ databases">
        <title>Streptococcus macedonicus and Acinetobacter baumannii: co-inhabitants of the cheese production environment.</title>
        <authorList>
            <person name="Johnson J."/>
            <person name="Curtin C."/>
            <person name="Waite-Cusic J."/>
        </authorList>
    </citation>
    <scope>NUCLEOTIDE SEQUENCE [LARGE SCALE GENOMIC DNA]</scope>
    <source>
        <strain evidence="13">E28</strain>
    </source>
</reference>
<keyword evidence="6" id="KW-0663">Pyridoxal phosphate</keyword>
<reference evidence="11" key="2">
    <citation type="submission" date="2022-11" db="EMBL/GenBank/DDBJ databases">
        <title>Streptococcus macedonicus and Acinetobacter baumannii: co-inhabitants of the cheese production environment.</title>
        <authorList>
            <person name="Johnson J."/>
        </authorList>
    </citation>
    <scope>NUCLEOTIDE SEQUENCE</scope>
    <source>
        <strain evidence="11">E37</strain>
    </source>
</reference>
<protein>
    <recommendedName>
        <fullName evidence="8">Aminotransferase</fullName>
        <ecNumber evidence="8">2.6.1.-</ecNumber>
    </recommendedName>
</protein>
<reference evidence="13" key="1">
    <citation type="submission" date="2022-11" db="EMBL/GenBank/DDBJ databases">
        <title>Streptococcus macedonicus and Acinetobacter baumannii: co-inhabitants of the cheese production environment.</title>
        <authorList>
            <person name="Johnson J."/>
            <person name="Curtin C."/>
            <person name="Waite-Cusic J."/>
        </authorList>
    </citation>
    <scope>NUCLEOTIDE SEQUENCE [LARGE SCALE GENOMIC DNA]</scope>
    <source>
        <strain evidence="13">E28</strain>
    </source>
</reference>
<keyword evidence="5" id="KW-0547">Nucleotide-binding</keyword>
<organism evidence="11 12">
    <name type="scientific">Streptococcus macedonicus</name>
    <name type="common">Streptococcus gallolyticus macedonicus</name>
    <dbReference type="NCBI Taxonomy" id="59310"/>
    <lineage>
        <taxon>Bacteria</taxon>
        <taxon>Bacillati</taxon>
        <taxon>Bacillota</taxon>
        <taxon>Bacilli</taxon>
        <taxon>Lactobacillales</taxon>
        <taxon>Streptococcaceae</taxon>
        <taxon>Streptococcus</taxon>
    </lineage>
</organism>
<dbReference type="InterPro" id="IPR015421">
    <property type="entry name" value="PyrdxlP-dep_Trfase_major"/>
</dbReference>
<dbReference type="InterPro" id="IPR015424">
    <property type="entry name" value="PyrdxlP-dep_Trfase"/>
</dbReference>
<evidence type="ECO:0000256" key="7">
    <source>
        <dbReference type="ARBA" id="ARBA00022953"/>
    </source>
</evidence>
<evidence type="ECO:0000313" key="13">
    <source>
        <dbReference type="Proteomes" id="UP001209889"/>
    </source>
</evidence>
<dbReference type="GO" id="GO:0006520">
    <property type="term" value="P:amino acid metabolic process"/>
    <property type="evidence" value="ECO:0007669"/>
    <property type="project" value="InterPro"/>
</dbReference>
<accession>A0A1C3SMD6</accession>
<evidence type="ECO:0000256" key="3">
    <source>
        <dbReference type="ARBA" id="ARBA00022576"/>
    </source>
</evidence>
<evidence type="ECO:0000313" key="12">
    <source>
        <dbReference type="Proteomes" id="UP001156410"/>
    </source>
</evidence>
<dbReference type="InterPro" id="IPR004838">
    <property type="entry name" value="NHTrfase_class1_PyrdxlP-BS"/>
</dbReference>
<name>A0A1C3SMD6_STRMC</name>
<dbReference type="CDD" id="cd00609">
    <property type="entry name" value="AAT_like"/>
    <property type="match status" value="1"/>
</dbReference>
<dbReference type="Gene3D" id="3.40.640.10">
    <property type="entry name" value="Type I PLP-dependent aspartate aminotransferase-like (Major domain)"/>
    <property type="match status" value="1"/>
</dbReference>
<evidence type="ECO:0000256" key="8">
    <source>
        <dbReference type="RuleBase" id="RU000481"/>
    </source>
</evidence>
<evidence type="ECO:0000256" key="1">
    <source>
        <dbReference type="ARBA" id="ARBA00001933"/>
    </source>
</evidence>
<evidence type="ECO:0000259" key="9">
    <source>
        <dbReference type="PROSITE" id="PS50522"/>
    </source>
</evidence>
<dbReference type="InterPro" id="IPR050596">
    <property type="entry name" value="AspAT/PAT-like"/>
</dbReference>
<dbReference type="GO" id="GO:0003968">
    <property type="term" value="F:RNA-directed RNA polymerase activity"/>
    <property type="evidence" value="ECO:0007669"/>
    <property type="project" value="InterPro"/>
</dbReference>
<evidence type="ECO:0000256" key="5">
    <source>
        <dbReference type="ARBA" id="ARBA00022741"/>
    </source>
</evidence>
<proteinExistence type="inferred from homology"/>
<dbReference type="SUPFAM" id="SSF53383">
    <property type="entry name" value="PLP-dependent transferases"/>
    <property type="match status" value="1"/>
</dbReference>
<sequence length="394" mass="44167">MTEFSKRIDYLKDSPTLKLNDRINFLKGQGKDIINLTVGEPNYYEPIVSSEAAISAIQKHFTHYTNSSGILSLRKNICEKLSKENNLNYSPQQITVSTGGKQALFNTLSVLVNYGDEVIIPTPAWPSYEAQVRLVGGIPNMVQLNEETNFKLTPDVLEKNISNKTKVLLLNSPSNPTGATYHKEEMVELARIIEENGLIVISDEIYERLVYDIDFISPASLSDYMYENTITINGFSKSFGMTGWRIGYSAAPIEIATKISAFQSQITASISSISQVAAENAVLNFDYSHVEDLKTCRDYLMDIITDNTDLLLPNRPDGSFYLFPNLEKLFGKKFFGHIITSDEDFCELLLSEVGVALTPGSFFNAPRNVRISYAKSFDEIQEAGKRLIKFFGDE</sequence>
<comment type="similarity">
    <text evidence="2 8">Belongs to the class-I pyridoxal-phosphate-dependent aminotransferase family.</text>
</comment>
<keyword evidence="13" id="KW-1185">Reference proteome</keyword>
<dbReference type="PROSITE" id="PS00105">
    <property type="entry name" value="AA_TRANSFER_CLASS_1"/>
    <property type="match status" value="1"/>
</dbReference>
<dbReference type="Proteomes" id="UP001209889">
    <property type="component" value="Unassembled WGS sequence"/>
</dbReference>
<dbReference type="Proteomes" id="UP001156410">
    <property type="component" value="Chromosome"/>
</dbReference>
<dbReference type="PANTHER" id="PTHR46383">
    <property type="entry name" value="ASPARTATE AMINOTRANSFERASE"/>
    <property type="match status" value="1"/>
</dbReference>
<dbReference type="FunFam" id="3.40.640.10:FF:000033">
    <property type="entry name" value="Aspartate aminotransferase"/>
    <property type="match status" value="1"/>
</dbReference>
<evidence type="ECO:0000256" key="6">
    <source>
        <dbReference type="ARBA" id="ARBA00022898"/>
    </source>
</evidence>
<dbReference type="EC" id="2.6.1.-" evidence="8"/>
<dbReference type="GO" id="GO:0030170">
    <property type="term" value="F:pyridoxal phosphate binding"/>
    <property type="evidence" value="ECO:0007669"/>
    <property type="project" value="InterPro"/>
</dbReference>
<keyword evidence="4 8" id="KW-0808">Transferase</keyword>
<reference evidence="10" key="5">
    <citation type="submission" date="2024-05" db="EMBL/GenBank/DDBJ databases">
        <title>Streptococcus macedonicus and Acinetobacter baumannii: co-inhabitants of the cheese production environment.</title>
        <authorList>
            <person name="Johnson J."/>
            <person name="Curtin C."/>
            <person name="Waite-Cusic J."/>
        </authorList>
    </citation>
    <scope>NUCLEOTIDE SEQUENCE</scope>
    <source>
        <strain evidence="10">E28</strain>
    </source>
</reference>
<dbReference type="Pfam" id="PF00155">
    <property type="entry name" value="Aminotran_1_2"/>
    <property type="match status" value="1"/>
</dbReference>
<keyword evidence="7" id="KW-0693">Viral RNA replication</keyword>
<dbReference type="EMBL" id="CP113440">
    <property type="protein sequence ID" value="WAK63313.1"/>
    <property type="molecule type" value="Genomic_DNA"/>
</dbReference>
<keyword evidence="3 8" id="KW-0032">Aminotransferase</keyword>
<dbReference type="RefSeq" id="WP_014293821.1">
    <property type="nucleotide sequence ID" value="NZ_CP113440.1"/>
</dbReference>
<evidence type="ECO:0000313" key="10">
    <source>
        <dbReference type="EMBL" id="MCW8678946.1"/>
    </source>
</evidence>
<dbReference type="GO" id="GO:0019079">
    <property type="term" value="P:viral genome replication"/>
    <property type="evidence" value="ECO:0007669"/>
    <property type="project" value="InterPro"/>
</dbReference>
<dbReference type="Gene3D" id="3.90.1150.10">
    <property type="entry name" value="Aspartate Aminotransferase, domain 1"/>
    <property type="match status" value="1"/>
</dbReference>
<comment type="cofactor">
    <cofactor evidence="1 8">
        <name>pyridoxal 5'-phosphate</name>
        <dbReference type="ChEBI" id="CHEBI:597326"/>
    </cofactor>
</comment>
<dbReference type="GO" id="GO:0000166">
    <property type="term" value="F:nucleotide binding"/>
    <property type="evidence" value="ECO:0007669"/>
    <property type="project" value="UniProtKB-KW"/>
</dbReference>
<evidence type="ECO:0000313" key="11">
    <source>
        <dbReference type="EMBL" id="WAK63313.1"/>
    </source>
</evidence>
<dbReference type="InterPro" id="IPR015422">
    <property type="entry name" value="PyrdxlP-dep_Trfase_small"/>
</dbReference>
<reference evidence="11" key="3">
    <citation type="submission" date="2022-11" db="EMBL/GenBank/DDBJ databases">
        <authorList>
            <person name="Johnson J.D."/>
        </authorList>
    </citation>
    <scope>NUCLEOTIDE SEQUENCE</scope>
    <source>
        <strain evidence="10">E28</strain>
        <strain evidence="11">E37</strain>
    </source>
</reference>
<dbReference type="InterPro" id="IPR004839">
    <property type="entry name" value="Aminotransferase_I/II_large"/>
</dbReference>
<dbReference type="OMA" id="GMSPFFR"/>
<dbReference type="GO" id="GO:0008483">
    <property type="term" value="F:transaminase activity"/>
    <property type="evidence" value="ECO:0007669"/>
    <property type="project" value="UniProtKB-KW"/>
</dbReference>
<dbReference type="InterPro" id="IPR007096">
    <property type="entry name" value="RNA-dir_Rpol_cat_phage"/>
</dbReference>
<feature type="domain" description="RdRp catalytic" evidence="9">
    <location>
        <begin position="1"/>
        <end position="153"/>
    </location>
</feature>